<dbReference type="InterPro" id="IPR006660">
    <property type="entry name" value="Arsenate_reductase-like"/>
</dbReference>
<dbReference type="Pfam" id="PF03960">
    <property type="entry name" value="ArsC"/>
    <property type="match status" value="1"/>
</dbReference>
<dbReference type="InterPro" id="IPR036249">
    <property type="entry name" value="Thioredoxin-like_sf"/>
</dbReference>
<dbReference type="RefSeq" id="WP_129653715.1">
    <property type="nucleotide sequence ID" value="NZ_ML142908.1"/>
</dbReference>
<dbReference type="SUPFAM" id="SSF52833">
    <property type="entry name" value="Thioredoxin-like"/>
    <property type="match status" value="1"/>
</dbReference>
<dbReference type="PANTHER" id="PTHR30041:SF8">
    <property type="entry name" value="PROTEIN YFFB"/>
    <property type="match status" value="1"/>
</dbReference>
<dbReference type="Proteomes" id="UP000290261">
    <property type="component" value="Unassembled WGS sequence"/>
</dbReference>
<evidence type="ECO:0000256" key="2">
    <source>
        <dbReference type="PROSITE-ProRule" id="PRU01282"/>
    </source>
</evidence>
<gene>
    <name evidence="3" type="ORF">DN53_09855</name>
</gene>
<evidence type="ECO:0000313" key="4">
    <source>
        <dbReference type="Proteomes" id="UP000290261"/>
    </source>
</evidence>
<dbReference type="PANTHER" id="PTHR30041">
    <property type="entry name" value="ARSENATE REDUCTASE"/>
    <property type="match status" value="1"/>
</dbReference>
<dbReference type="EMBL" id="JJMP01000003">
    <property type="protein sequence ID" value="RYC52178.1"/>
    <property type="molecule type" value="Genomic_DNA"/>
</dbReference>
<name>A0A444VN12_9FLAO</name>
<protein>
    <submittedName>
        <fullName evidence="3">Arsenate reductase</fullName>
    </submittedName>
</protein>
<dbReference type="AlphaFoldDB" id="A0A444VN12"/>
<sequence length="117" mass="13353">MKKIYHLGSCSTCKRILKELEPLQGVALQEIKSEPMTSEQVEEMAALSGNYESLFSKRAMLYREKGLHEKQLSEDDYKNLILEHYTFLKRPVVLVDGQIFVGNSKKVVQAAKEALHP</sequence>
<evidence type="ECO:0000256" key="1">
    <source>
        <dbReference type="ARBA" id="ARBA00007198"/>
    </source>
</evidence>
<proteinExistence type="inferred from homology"/>
<comment type="similarity">
    <text evidence="1 2">Belongs to the ArsC family.</text>
</comment>
<organism evidence="3 4">
    <name type="scientific">Flagellimonas olearia</name>
    <dbReference type="NCBI Taxonomy" id="552546"/>
    <lineage>
        <taxon>Bacteria</taxon>
        <taxon>Pseudomonadati</taxon>
        <taxon>Bacteroidota</taxon>
        <taxon>Flavobacteriia</taxon>
        <taxon>Flavobacteriales</taxon>
        <taxon>Flavobacteriaceae</taxon>
        <taxon>Flagellimonas</taxon>
    </lineage>
</organism>
<keyword evidence="4" id="KW-1185">Reference proteome</keyword>
<dbReference type="PROSITE" id="PS51353">
    <property type="entry name" value="ARSC"/>
    <property type="match status" value="1"/>
</dbReference>
<comment type="caution">
    <text evidence="3">The sequence shown here is derived from an EMBL/GenBank/DDBJ whole genome shotgun (WGS) entry which is preliminary data.</text>
</comment>
<reference evidence="3 4" key="1">
    <citation type="submission" date="2014-04" db="EMBL/GenBank/DDBJ databases">
        <title>Whole genome of Muricauda olearia.</title>
        <authorList>
            <person name="Zhang X.-H."/>
            <person name="Tang K."/>
        </authorList>
    </citation>
    <scope>NUCLEOTIDE SEQUENCE [LARGE SCALE GENOMIC DNA]</scope>
    <source>
        <strain evidence="3 4">Th120</strain>
    </source>
</reference>
<dbReference type="Gene3D" id="3.40.30.10">
    <property type="entry name" value="Glutaredoxin"/>
    <property type="match status" value="1"/>
</dbReference>
<accession>A0A444VN12</accession>
<evidence type="ECO:0000313" key="3">
    <source>
        <dbReference type="EMBL" id="RYC52178.1"/>
    </source>
</evidence>